<dbReference type="InterPro" id="IPR003445">
    <property type="entry name" value="Cat_transpt"/>
</dbReference>
<feature type="transmembrane region" description="Helical" evidence="8">
    <location>
        <begin position="84"/>
        <end position="108"/>
    </location>
</feature>
<accession>A0A4P9C741</accession>
<comment type="subcellular location">
    <subcellularLocation>
        <location evidence="1">Cell membrane</location>
        <topology evidence="1">Multi-pass membrane protein</topology>
    </subcellularLocation>
</comment>
<dbReference type="Pfam" id="PF02386">
    <property type="entry name" value="TrkH"/>
    <property type="match status" value="1"/>
</dbReference>
<evidence type="ECO:0000256" key="2">
    <source>
        <dbReference type="ARBA" id="ARBA00022448"/>
    </source>
</evidence>
<dbReference type="GO" id="GO:0030001">
    <property type="term" value="P:metal ion transport"/>
    <property type="evidence" value="ECO:0007669"/>
    <property type="project" value="UniProtKB-ARBA"/>
</dbReference>
<dbReference type="RefSeq" id="WP_096919865.1">
    <property type="nucleotide sequence ID" value="NZ_CP029487.1"/>
</dbReference>
<dbReference type="PANTHER" id="PTHR32024">
    <property type="entry name" value="TRK SYSTEM POTASSIUM UPTAKE PROTEIN TRKG-RELATED"/>
    <property type="match status" value="1"/>
</dbReference>
<gene>
    <name evidence="9" type="ORF">CPZ25_003505</name>
</gene>
<dbReference type="PANTHER" id="PTHR32024:SF1">
    <property type="entry name" value="KTR SYSTEM POTASSIUM UPTAKE PROTEIN B"/>
    <property type="match status" value="1"/>
</dbReference>
<evidence type="ECO:0000256" key="5">
    <source>
        <dbReference type="ARBA" id="ARBA00022989"/>
    </source>
</evidence>
<evidence type="ECO:0000256" key="7">
    <source>
        <dbReference type="ARBA" id="ARBA00023136"/>
    </source>
</evidence>
<proteinExistence type="predicted"/>
<keyword evidence="3" id="KW-1003">Cell membrane</keyword>
<evidence type="ECO:0000256" key="4">
    <source>
        <dbReference type="ARBA" id="ARBA00022692"/>
    </source>
</evidence>
<feature type="transmembrane region" description="Helical" evidence="8">
    <location>
        <begin position="138"/>
        <end position="159"/>
    </location>
</feature>
<feature type="transmembrane region" description="Helical" evidence="8">
    <location>
        <begin position="200"/>
        <end position="226"/>
    </location>
</feature>
<keyword evidence="7 8" id="KW-0472">Membrane</keyword>
<evidence type="ECO:0000256" key="1">
    <source>
        <dbReference type="ARBA" id="ARBA00004651"/>
    </source>
</evidence>
<evidence type="ECO:0000256" key="6">
    <source>
        <dbReference type="ARBA" id="ARBA00023065"/>
    </source>
</evidence>
<dbReference type="GO" id="GO:0008324">
    <property type="term" value="F:monoatomic cation transmembrane transporter activity"/>
    <property type="evidence" value="ECO:0007669"/>
    <property type="project" value="InterPro"/>
</dbReference>
<dbReference type="Proteomes" id="UP000218387">
    <property type="component" value="Chromosome"/>
</dbReference>
<keyword evidence="10" id="KW-1185">Reference proteome</keyword>
<feature type="transmembrane region" description="Helical" evidence="8">
    <location>
        <begin position="318"/>
        <end position="338"/>
    </location>
</feature>
<keyword evidence="2" id="KW-0813">Transport</keyword>
<sequence length="460" mass="49618">MINIVKKGGRMTTFMRHRSPAEILMFGFAAVIFLGAVILNLPVSSASGQSPGFLNCLFTATSSVCVTGLVVVDTGTYWSLFGQIVIILLIQIGGLGFMSLMTIFFVLAGKRITIKNRLLIQSSVNSDRVQGVVKFTKYIVFSCLVIEGVGALLLSFVFVPDYGLGKGIYFGIWHSISSFCNGGFDLIGGFQSFTGYTNNFLLNFTVCALIVVGGLGFAVTSEIVSYRTTRRLSMHSKIVLSITAILVVGGAVLFYIFEHANPETMGNLPWYGKIYAAFYQSVTPRTAGSNTISQTGLNPVSKVLTIVLMFIGGSPGSTAGGVKTTAVAMMAITLFTELMGRKDVTCFKRRIPEITIKRAACVLTIGISIIIVIIMVLMVCEPGADPMAVTFEVFSAYSTVGLTCDLTPHLHALSKVALIITMFIGRVGPLTIAYVITRKERKELENKGQFKLPEGNVLIG</sequence>
<evidence type="ECO:0000256" key="3">
    <source>
        <dbReference type="ARBA" id="ARBA00022475"/>
    </source>
</evidence>
<keyword evidence="6" id="KW-0406">Ion transport</keyword>
<feature type="transmembrane region" description="Helical" evidence="8">
    <location>
        <begin position="23"/>
        <end position="41"/>
    </location>
</feature>
<dbReference type="KEGG" id="emt:CPZ25_003505"/>
<evidence type="ECO:0000313" key="10">
    <source>
        <dbReference type="Proteomes" id="UP000218387"/>
    </source>
</evidence>
<name>A0A4P9C741_EUBML</name>
<feature type="transmembrane region" description="Helical" evidence="8">
    <location>
        <begin position="359"/>
        <end position="379"/>
    </location>
</feature>
<keyword evidence="4 8" id="KW-0812">Transmembrane</keyword>
<organism evidence="9 10">
    <name type="scientific">Eubacterium maltosivorans</name>
    <dbReference type="NCBI Taxonomy" id="2041044"/>
    <lineage>
        <taxon>Bacteria</taxon>
        <taxon>Bacillati</taxon>
        <taxon>Bacillota</taxon>
        <taxon>Clostridia</taxon>
        <taxon>Eubacteriales</taxon>
        <taxon>Eubacteriaceae</taxon>
        <taxon>Eubacterium</taxon>
    </lineage>
</organism>
<feature type="transmembrane region" description="Helical" evidence="8">
    <location>
        <begin position="416"/>
        <end position="437"/>
    </location>
</feature>
<dbReference type="AlphaFoldDB" id="A0A4P9C741"/>
<dbReference type="EMBL" id="CP029487">
    <property type="protein sequence ID" value="QCT70422.1"/>
    <property type="molecule type" value="Genomic_DNA"/>
</dbReference>
<dbReference type="GO" id="GO:0005886">
    <property type="term" value="C:plasma membrane"/>
    <property type="evidence" value="ECO:0007669"/>
    <property type="project" value="UniProtKB-SubCell"/>
</dbReference>
<evidence type="ECO:0000256" key="8">
    <source>
        <dbReference type="SAM" id="Phobius"/>
    </source>
</evidence>
<reference evidence="9 10" key="1">
    <citation type="submission" date="2018-05" db="EMBL/GenBank/DDBJ databases">
        <title>Genome comparison of Eubacterium sp.</title>
        <authorList>
            <person name="Feng Y."/>
            <person name="Sanchez-Andrea I."/>
            <person name="Stams A.J.M."/>
            <person name="De Vos W.M."/>
        </authorList>
    </citation>
    <scope>NUCLEOTIDE SEQUENCE [LARGE SCALE GENOMIC DNA]</scope>
    <source>
        <strain evidence="9 10">YI</strain>
    </source>
</reference>
<keyword evidence="5 8" id="KW-1133">Transmembrane helix</keyword>
<protein>
    <submittedName>
        <fullName evidence="9">Trk family potassium uptake protein</fullName>
    </submittedName>
</protein>
<evidence type="ECO:0000313" key="9">
    <source>
        <dbReference type="EMBL" id="QCT70422.1"/>
    </source>
</evidence>
<feature type="transmembrane region" description="Helical" evidence="8">
    <location>
        <begin position="238"/>
        <end position="257"/>
    </location>
</feature>